<dbReference type="AlphaFoldDB" id="X1J8E3"/>
<comment type="caution">
    <text evidence="1">The sequence shown here is derived from an EMBL/GenBank/DDBJ whole genome shotgun (WGS) entry which is preliminary data.</text>
</comment>
<organism evidence="1">
    <name type="scientific">marine sediment metagenome</name>
    <dbReference type="NCBI Taxonomy" id="412755"/>
    <lineage>
        <taxon>unclassified sequences</taxon>
        <taxon>metagenomes</taxon>
        <taxon>ecological metagenomes</taxon>
    </lineage>
</organism>
<reference evidence="1" key="1">
    <citation type="journal article" date="2014" name="Front. Microbiol.">
        <title>High frequency of phylogenetically diverse reductive dehalogenase-homologous genes in deep subseafloor sedimentary metagenomes.</title>
        <authorList>
            <person name="Kawai M."/>
            <person name="Futagami T."/>
            <person name="Toyoda A."/>
            <person name="Takaki Y."/>
            <person name="Nishi S."/>
            <person name="Hori S."/>
            <person name="Arai W."/>
            <person name="Tsubouchi T."/>
            <person name="Morono Y."/>
            <person name="Uchiyama I."/>
            <person name="Ito T."/>
            <person name="Fujiyama A."/>
            <person name="Inagaki F."/>
            <person name="Takami H."/>
        </authorList>
    </citation>
    <scope>NUCLEOTIDE SEQUENCE</scope>
    <source>
        <strain evidence="1">Expedition CK06-06</strain>
    </source>
</reference>
<evidence type="ECO:0000313" key="1">
    <source>
        <dbReference type="EMBL" id="GAH90252.1"/>
    </source>
</evidence>
<dbReference type="EMBL" id="BARV01000867">
    <property type="protein sequence ID" value="GAH90252.1"/>
    <property type="molecule type" value="Genomic_DNA"/>
</dbReference>
<protein>
    <submittedName>
        <fullName evidence="1">Uncharacterized protein</fullName>
    </submittedName>
</protein>
<proteinExistence type="predicted"/>
<gene>
    <name evidence="1" type="ORF">S06H3_02842</name>
</gene>
<sequence length="54" mass="5861">LVAELSSGQLIEDVRLAVGLDKRVELVNQYGGVPLLAEEILAAIEKMMKQPVGR</sequence>
<feature type="non-terminal residue" evidence="1">
    <location>
        <position position="1"/>
    </location>
</feature>
<name>X1J8E3_9ZZZZ</name>
<accession>X1J8E3</accession>